<reference evidence="11 12" key="1">
    <citation type="submission" date="2019-11" db="EMBL/GenBank/DDBJ databases">
        <title>Nocardia sp. nov. CT2-14 isolated from soil.</title>
        <authorList>
            <person name="Kanchanasin P."/>
            <person name="Tanasupawat S."/>
            <person name="Yuki M."/>
            <person name="Kudo T."/>
        </authorList>
    </citation>
    <scope>NUCLEOTIDE SEQUENCE [LARGE SCALE GENOMIC DNA]</scope>
    <source>
        <strain evidence="11 12">CT2-14</strain>
    </source>
</reference>
<comment type="similarity">
    <text evidence="9">Belongs to the ABC transporter superfamily. Drug exporter-1 (DrugE1) (TC 3.A.1.105) family.</text>
</comment>
<dbReference type="InterPro" id="IPR050763">
    <property type="entry name" value="ABC_transporter_ATP-binding"/>
</dbReference>
<keyword evidence="8" id="KW-0046">Antibiotic resistance</keyword>
<comment type="caution">
    <text evidence="11">The sequence shown here is derived from an EMBL/GenBank/DDBJ whole genome shotgun (WGS) entry which is preliminary data.</text>
</comment>
<dbReference type="InterPro" id="IPR027417">
    <property type="entry name" value="P-loop_NTPase"/>
</dbReference>
<dbReference type="Gene3D" id="3.40.50.300">
    <property type="entry name" value="P-loop containing nucleotide triphosphate hydrolases"/>
    <property type="match status" value="1"/>
</dbReference>
<keyword evidence="6" id="KW-1278">Translocase</keyword>
<dbReference type="Proteomes" id="UP000432464">
    <property type="component" value="Unassembled WGS sequence"/>
</dbReference>
<dbReference type="SUPFAM" id="SSF52540">
    <property type="entry name" value="P-loop containing nucleoside triphosphate hydrolases"/>
    <property type="match status" value="1"/>
</dbReference>
<dbReference type="GO" id="GO:0016887">
    <property type="term" value="F:ATP hydrolysis activity"/>
    <property type="evidence" value="ECO:0007669"/>
    <property type="project" value="InterPro"/>
</dbReference>
<dbReference type="GO" id="GO:0043215">
    <property type="term" value="P:daunorubicin transport"/>
    <property type="evidence" value="ECO:0007669"/>
    <property type="project" value="InterPro"/>
</dbReference>
<evidence type="ECO:0000256" key="4">
    <source>
        <dbReference type="ARBA" id="ARBA00022741"/>
    </source>
</evidence>
<evidence type="ECO:0000256" key="6">
    <source>
        <dbReference type="ARBA" id="ARBA00022967"/>
    </source>
</evidence>
<evidence type="ECO:0000256" key="5">
    <source>
        <dbReference type="ARBA" id="ARBA00022840"/>
    </source>
</evidence>
<dbReference type="PANTHER" id="PTHR42711:SF19">
    <property type="entry name" value="DOXORUBICIN RESISTANCE ATP-BINDING PROTEIN DRRA"/>
    <property type="match status" value="1"/>
</dbReference>
<evidence type="ECO:0000256" key="2">
    <source>
        <dbReference type="ARBA" id="ARBA00022448"/>
    </source>
</evidence>
<dbReference type="InterPro" id="IPR003593">
    <property type="entry name" value="AAA+_ATPase"/>
</dbReference>
<dbReference type="GO" id="GO:0046677">
    <property type="term" value="P:response to antibiotic"/>
    <property type="evidence" value="ECO:0007669"/>
    <property type="project" value="UniProtKB-KW"/>
</dbReference>
<keyword evidence="7" id="KW-0472">Membrane</keyword>
<keyword evidence="3" id="KW-1003">Cell membrane</keyword>
<dbReference type="EMBL" id="WMBB01000001">
    <property type="protein sequence ID" value="MTE11409.1"/>
    <property type="molecule type" value="Genomic_DNA"/>
</dbReference>
<accession>A0A6I3KV88</accession>
<gene>
    <name evidence="11" type="ORF">GLP40_01200</name>
</gene>
<dbReference type="FunFam" id="3.40.50.300:FF:000589">
    <property type="entry name" value="ABC transporter, ATP-binding subunit"/>
    <property type="match status" value="1"/>
</dbReference>
<evidence type="ECO:0000313" key="12">
    <source>
        <dbReference type="Proteomes" id="UP000432464"/>
    </source>
</evidence>
<proteinExistence type="inferred from homology"/>
<dbReference type="NCBIfam" id="TIGR01188">
    <property type="entry name" value="drrA"/>
    <property type="match status" value="1"/>
</dbReference>
<evidence type="ECO:0000256" key="8">
    <source>
        <dbReference type="ARBA" id="ARBA00023251"/>
    </source>
</evidence>
<dbReference type="PROSITE" id="PS00211">
    <property type="entry name" value="ABC_TRANSPORTER_1"/>
    <property type="match status" value="1"/>
</dbReference>
<dbReference type="PANTHER" id="PTHR42711">
    <property type="entry name" value="ABC TRANSPORTER ATP-BINDING PROTEIN"/>
    <property type="match status" value="1"/>
</dbReference>
<dbReference type="PROSITE" id="PS50893">
    <property type="entry name" value="ABC_TRANSPORTER_2"/>
    <property type="match status" value="1"/>
</dbReference>
<evidence type="ECO:0000256" key="3">
    <source>
        <dbReference type="ARBA" id="ARBA00022475"/>
    </source>
</evidence>
<dbReference type="InterPro" id="IPR017871">
    <property type="entry name" value="ABC_transporter-like_CS"/>
</dbReference>
<sequence length="314" mass="33681">MNSTAIAASGLRKAYGDKTILDGIDLNIGAGSIFSLLGPNGAGKTTTVNVLTTLLKADGGTARVAGHDIASETKAVRAAIGVTGQFAAVDDLLTGEENLQLMADLHRLRGNARQQVVDSLLERFDLTESARKQAATYSGGMRRKLDLAMTLVTKPEIVFLDEPTTGLDPRSRRTMWEIVRELTADGVTIFLTTQYLEEADQLADHIAVLDQGRIVAEGAPDDLKRRVPGSHIRLRFTHLTELEAAARVVPGSTRDDDALTLRVPGNGGSKSLRALLDRLADHSLEADEVSIHTPDLDDVFLALTGHATTEADAR</sequence>
<comment type="subcellular location">
    <subcellularLocation>
        <location evidence="1">Cell membrane</location>
        <topology evidence="1">Peripheral membrane protein</topology>
        <orientation evidence="1">Cytoplasmic side</orientation>
    </subcellularLocation>
</comment>
<evidence type="ECO:0000256" key="9">
    <source>
        <dbReference type="ARBA" id="ARBA00049985"/>
    </source>
</evidence>
<evidence type="ECO:0000256" key="7">
    <source>
        <dbReference type="ARBA" id="ARBA00023136"/>
    </source>
</evidence>
<dbReference type="AlphaFoldDB" id="A0A6I3KV88"/>
<keyword evidence="5 11" id="KW-0067">ATP-binding</keyword>
<keyword evidence="2" id="KW-0813">Transport</keyword>
<dbReference type="InterPro" id="IPR003439">
    <property type="entry name" value="ABC_transporter-like_ATP-bd"/>
</dbReference>
<dbReference type="Pfam" id="PF00005">
    <property type="entry name" value="ABC_tran"/>
    <property type="match status" value="1"/>
</dbReference>
<evidence type="ECO:0000256" key="1">
    <source>
        <dbReference type="ARBA" id="ARBA00004413"/>
    </source>
</evidence>
<dbReference type="GO" id="GO:0005886">
    <property type="term" value="C:plasma membrane"/>
    <property type="evidence" value="ECO:0007669"/>
    <property type="project" value="UniProtKB-SubCell"/>
</dbReference>
<evidence type="ECO:0000259" key="10">
    <source>
        <dbReference type="PROSITE" id="PS50893"/>
    </source>
</evidence>
<dbReference type="InterPro" id="IPR005894">
    <property type="entry name" value="DrrA"/>
</dbReference>
<name>A0A6I3KV88_9NOCA</name>
<dbReference type="GO" id="GO:0055085">
    <property type="term" value="P:transmembrane transport"/>
    <property type="evidence" value="ECO:0007669"/>
    <property type="project" value="UniProtKB-ARBA"/>
</dbReference>
<dbReference type="GO" id="GO:0005524">
    <property type="term" value="F:ATP binding"/>
    <property type="evidence" value="ECO:0007669"/>
    <property type="project" value="UniProtKB-KW"/>
</dbReference>
<dbReference type="RefSeq" id="WP_154785933.1">
    <property type="nucleotide sequence ID" value="NZ_WMBB01000001.1"/>
</dbReference>
<protein>
    <submittedName>
        <fullName evidence="11">ATP-binding cassette domain-containing protein</fullName>
    </submittedName>
</protein>
<dbReference type="SMART" id="SM00382">
    <property type="entry name" value="AAA"/>
    <property type="match status" value="1"/>
</dbReference>
<organism evidence="11 12">
    <name type="scientific">Nocardia aurantiaca</name>
    <dbReference type="NCBI Taxonomy" id="2675850"/>
    <lineage>
        <taxon>Bacteria</taxon>
        <taxon>Bacillati</taxon>
        <taxon>Actinomycetota</taxon>
        <taxon>Actinomycetes</taxon>
        <taxon>Mycobacteriales</taxon>
        <taxon>Nocardiaceae</taxon>
        <taxon>Nocardia</taxon>
    </lineage>
</organism>
<dbReference type="GO" id="GO:1900753">
    <property type="term" value="P:doxorubicin transport"/>
    <property type="evidence" value="ECO:0007669"/>
    <property type="project" value="InterPro"/>
</dbReference>
<feature type="domain" description="ABC transporter" evidence="10">
    <location>
        <begin position="6"/>
        <end position="236"/>
    </location>
</feature>
<evidence type="ECO:0000313" key="11">
    <source>
        <dbReference type="EMBL" id="MTE11409.1"/>
    </source>
</evidence>
<keyword evidence="4" id="KW-0547">Nucleotide-binding</keyword>
<keyword evidence="12" id="KW-1185">Reference proteome</keyword>